<dbReference type="GO" id="GO:0008158">
    <property type="term" value="F:hedgehog receptor activity"/>
    <property type="evidence" value="ECO:0007669"/>
    <property type="project" value="TreeGrafter"/>
</dbReference>
<dbReference type="OrthoDB" id="5873834at2759"/>
<dbReference type="SUPFAM" id="SSF82866">
    <property type="entry name" value="Multidrug efflux transporter AcrB transmembrane domain"/>
    <property type="match status" value="2"/>
</dbReference>
<evidence type="ECO:0000256" key="5">
    <source>
        <dbReference type="ARBA" id="ARBA00023136"/>
    </source>
</evidence>
<evidence type="ECO:0000256" key="1">
    <source>
        <dbReference type="ARBA" id="ARBA00004141"/>
    </source>
</evidence>
<evidence type="ECO:0000256" key="4">
    <source>
        <dbReference type="ARBA" id="ARBA00022989"/>
    </source>
</evidence>
<feature type="transmembrane region" description="Helical" evidence="8">
    <location>
        <begin position="397"/>
        <end position="421"/>
    </location>
</feature>
<sequence length="1413" mass="157321">AKSQNCLNIYRRKYDCIEQCQCQVSLFNIYITSLENTTAIVVNREKSGDVGGRLENELAYTKTYGYDYKSYEVIIQTPKTEGTNVLTAEALLRHAEAVKKAMKVEVEVLEQTWSVQDICSKPAVPKFNMLMDKMLEQIIPCTVITPLDCFWDGAKIYTQNITTAISNKTIHWTTFDPLNFINDLPDFAKKNLDTSKMDSMLAEAGISHGYLNRPCLDPKDPRCPNSAPNKASKKIPDIGKELTGGCKGFAEKMMIWPEDLIVGGTRRNRSGFIRSAEAIQTVINLMSEEEVYYWWKESNGFTKVQHLGIGWNVEAAKKVLNAWQRKFVQVVNELSEPVHTKQNIMAFSTTSFNDLLRNFSSPNQALIIGGYVLMIVYACFTMIRWNSVVQSQGCMGIVGVLLVSLSVASGLGLCSFAGISFNAATTQVLPFISLGLGVDDMFLLSHTYRDLYSKNLRSKEYAGYCLSTTGVSIMLTSITNLAAFFLAAIIPIPALRALCIMAGVIIIFNFFSIVLIYPAIIGIDVKRREDQRYDIFCCVRRDSSTNVRHLRPGTISSMTTYNQTSSDDDSTLHQISSCANVSFGQCDAFTLPGVALKASANCNINDSICNSMLGGDIRSWPGMGNIVVSVSSSGQNIDGDSSQNANANVNASYGRGRTLDISASSSASSGTRTNSRRIRDFSSMINRGCTSGPSNQDNKQTKNAQSSAKIALNPNRVSPSCQSRDPQMGGMHVSANATVDSTQGEPSCSSNAEVILRPEKVRNSRQRSMAWQRTMNSKLVKNITRLSLGHLTKTYYAPLLQKTAAKVVILFLFAIIFSISIYGCIQVKDGVDVTDVVPKGTKLAEFLEARNEYFSFYDIFIITKDDFDYANKQDELYRLHQAFSKVDYIVKDKDGNLPKFWLHYFKDWLEGLQKAFDNDMKKGAITLNKRVGPKASTAGKLAYKLLMGTGRPNETAQLRTQKLVNKDGIINRRGFNGFLRAWYRKDPLGYESSMVKINPTPDEWTYLDEKEYVRPTGQNIKYAQIPFYINGLKETADYINVIKQVREICDKFTDEGLTNYPRGVPFTFWEQYIWLRKQLLITVIVVLVASFLIISAILVNIWAGTIMVVILAMATVELFGFLGLSGIKLSAIPAVTLIFSVAVGVEFTVHLCMVFVASVGTRNDRIRQALESVLSPVVDGAVSTILGVIMLAGSEFDFVVKYFFHVLAAMIVIGFLNGIVLLPVILSLIGPNPEVVPLQDLNSTPCTRSWFGLTTFDRNTCSSVSNLTNDAQQYHSRAQQDDTIETEDVQLETMEQFDSETRKFKRDTCNEQFDSRIPKPKTGVTPKQMYGKTLPSLIQNTKPDVRDRPQNTSNIRNSHGIAEVTATATVTVKVPIELKQGRLQESTSNTAIVPRYNTQNSDMEVVDLEDEFV</sequence>
<dbReference type="GO" id="GO:0005886">
    <property type="term" value="C:plasma membrane"/>
    <property type="evidence" value="ECO:0007669"/>
    <property type="project" value="TreeGrafter"/>
</dbReference>
<name>A0A7D9HR24_PARCT</name>
<feature type="transmembrane region" description="Helical" evidence="8">
    <location>
        <begin position="1079"/>
        <end position="1099"/>
    </location>
</feature>
<dbReference type="GO" id="GO:0045879">
    <property type="term" value="P:negative regulation of smoothened signaling pathway"/>
    <property type="evidence" value="ECO:0007669"/>
    <property type="project" value="TreeGrafter"/>
</dbReference>
<comment type="subcellular location">
    <subcellularLocation>
        <location evidence="1">Membrane</location>
        <topology evidence="1">Multi-pass membrane protein</topology>
    </subcellularLocation>
</comment>
<dbReference type="EMBL" id="CACRXK020001053">
    <property type="protein sequence ID" value="CAB3986667.1"/>
    <property type="molecule type" value="Genomic_DNA"/>
</dbReference>
<accession>A0A7D9HR24</accession>
<dbReference type="Pfam" id="PF12349">
    <property type="entry name" value="Sterol-sensing"/>
    <property type="match status" value="1"/>
</dbReference>
<protein>
    <submittedName>
        <fullName evidence="9">Patched homolog 1-like</fullName>
    </submittedName>
</protein>
<feature type="transmembrane region" description="Helical" evidence="8">
    <location>
        <begin position="464"/>
        <end position="489"/>
    </location>
</feature>
<feature type="transmembrane region" description="Helical" evidence="8">
    <location>
        <begin position="495"/>
        <end position="523"/>
    </location>
</feature>
<feature type="transmembrane region" description="Helical" evidence="8">
    <location>
        <begin position="1106"/>
        <end position="1125"/>
    </location>
</feature>
<comment type="similarity">
    <text evidence="2">Belongs to the patched family.</text>
</comment>
<feature type="transmembrane region" description="Helical" evidence="8">
    <location>
        <begin position="1169"/>
        <end position="1190"/>
    </location>
</feature>
<feature type="transmembrane region" description="Helical" evidence="8">
    <location>
        <begin position="1131"/>
        <end position="1157"/>
    </location>
</feature>
<dbReference type="PROSITE" id="PS50156">
    <property type="entry name" value="SSD"/>
    <property type="match status" value="1"/>
</dbReference>
<dbReference type="GO" id="GO:0097108">
    <property type="term" value="F:hedgehog family protein binding"/>
    <property type="evidence" value="ECO:0007669"/>
    <property type="project" value="TreeGrafter"/>
</dbReference>
<evidence type="ECO:0000256" key="8">
    <source>
        <dbReference type="SAM" id="Phobius"/>
    </source>
</evidence>
<feature type="region of interest" description="Disordered" evidence="7">
    <location>
        <begin position="661"/>
        <end position="732"/>
    </location>
</feature>
<evidence type="ECO:0000256" key="3">
    <source>
        <dbReference type="ARBA" id="ARBA00022692"/>
    </source>
</evidence>
<comment type="caution">
    <text evidence="9">The sequence shown here is derived from an EMBL/GenBank/DDBJ whole genome shotgun (WGS) entry which is preliminary data.</text>
</comment>
<reference evidence="9" key="1">
    <citation type="submission" date="2020-04" db="EMBL/GenBank/DDBJ databases">
        <authorList>
            <person name="Alioto T."/>
            <person name="Alioto T."/>
            <person name="Gomez Garrido J."/>
        </authorList>
    </citation>
    <scope>NUCLEOTIDE SEQUENCE</scope>
    <source>
        <strain evidence="9">A484AB</strain>
    </source>
</reference>
<feature type="transmembrane region" description="Helical" evidence="8">
    <location>
        <begin position="427"/>
        <end position="444"/>
    </location>
</feature>
<dbReference type="GO" id="GO:0005119">
    <property type="term" value="F:smoothened binding"/>
    <property type="evidence" value="ECO:0007669"/>
    <property type="project" value="TreeGrafter"/>
</dbReference>
<proteinExistence type="inferred from homology"/>
<feature type="transmembrane region" description="Helical" evidence="8">
    <location>
        <begin position="803"/>
        <end position="823"/>
    </location>
</feature>
<evidence type="ECO:0000313" key="10">
    <source>
        <dbReference type="Proteomes" id="UP001152795"/>
    </source>
</evidence>
<feature type="compositionally biased region" description="Polar residues" evidence="7">
    <location>
        <begin position="683"/>
        <end position="708"/>
    </location>
</feature>
<dbReference type="InterPro" id="IPR053958">
    <property type="entry name" value="HMGCR/SNAP/NPC1-like_SSD"/>
</dbReference>
<evidence type="ECO:0000313" key="9">
    <source>
        <dbReference type="EMBL" id="CAB3986667.1"/>
    </source>
</evidence>
<organism evidence="9 10">
    <name type="scientific">Paramuricea clavata</name>
    <name type="common">Red gorgonian</name>
    <name type="synonym">Violescent sea-whip</name>
    <dbReference type="NCBI Taxonomy" id="317549"/>
    <lineage>
        <taxon>Eukaryota</taxon>
        <taxon>Metazoa</taxon>
        <taxon>Cnidaria</taxon>
        <taxon>Anthozoa</taxon>
        <taxon>Octocorallia</taxon>
        <taxon>Malacalcyonacea</taxon>
        <taxon>Plexauridae</taxon>
        <taxon>Paramuricea</taxon>
    </lineage>
</organism>
<dbReference type="PANTHER" id="PTHR46022">
    <property type="entry name" value="PROTEIN PATCHED"/>
    <property type="match status" value="1"/>
</dbReference>
<keyword evidence="4 8" id="KW-1133">Transmembrane helix</keyword>
<evidence type="ECO:0000256" key="6">
    <source>
        <dbReference type="ARBA" id="ARBA00023180"/>
    </source>
</evidence>
<feature type="non-terminal residue" evidence="9">
    <location>
        <position position="1413"/>
    </location>
</feature>
<evidence type="ECO:0000256" key="7">
    <source>
        <dbReference type="SAM" id="MobiDB-lite"/>
    </source>
</evidence>
<keyword evidence="5 8" id="KW-0472">Membrane</keyword>
<keyword evidence="6" id="KW-0325">Glycoprotein</keyword>
<feature type="transmembrane region" description="Helical" evidence="8">
    <location>
        <begin position="1202"/>
        <end position="1229"/>
    </location>
</feature>
<feature type="transmembrane region" description="Helical" evidence="8">
    <location>
        <begin position="365"/>
        <end position="385"/>
    </location>
</feature>
<keyword evidence="10" id="KW-1185">Reference proteome</keyword>
<dbReference type="Gene3D" id="1.20.1640.10">
    <property type="entry name" value="Multidrug efflux transporter AcrB transmembrane domain"/>
    <property type="match status" value="2"/>
</dbReference>
<dbReference type="Proteomes" id="UP001152795">
    <property type="component" value="Unassembled WGS sequence"/>
</dbReference>
<dbReference type="PANTHER" id="PTHR46022:SF1">
    <property type="entry name" value="PROTEIN PATCHED"/>
    <property type="match status" value="1"/>
</dbReference>
<feature type="compositionally biased region" description="Polar residues" evidence="7">
    <location>
        <begin position="715"/>
        <end position="725"/>
    </location>
</feature>
<dbReference type="FunFam" id="1.20.1640.10:FF:000048">
    <property type="entry name" value="protein patched homolog 1 isoform X2"/>
    <property type="match status" value="1"/>
</dbReference>
<gene>
    <name evidence="9" type="ORF">PACLA_8A055080</name>
</gene>
<evidence type="ECO:0000256" key="2">
    <source>
        <dbReference type="ARBA" id="ARBA00005585"/>
    </source>
</evidence>
<dbReference type="InterPro" id="IPR000731">
    <property type="entry name" value="SSD"/>
</dbReference>
<keyword evidence="3 8" id="KW-0812">Transmembrane</keyword>